<proteinExistence type="predicted"/>
<reference evidence="1 2" key="1">
    <citation type="journal article" date="2014" name="Genome Announc.">
        <title>Complete Genome Sequence of the Novel Giant Pseudomonas Phage PaBG.</title>
        <authorList>
            <person name="Sykilinda N.N."/>
            <person name="Bondar A.A."/>
            <person name="Gorshkova A.S."/>
            <person name="Kurochkina L.P."/>
            <person name="Kulikov E.E."/>
            <person name="Shneider M.M."/>
            <person name="Kadykov V.A."/>
            <person name="Solovjeva N.V."/>
            <person name="Kabilov M.R."/>
            <person name="Mesyanzhinov V.V."/>
            <person name="Vlassov V.V."/>
            <person name="Drukker V.V."/>
            <person name="Miroshnikov K.A."/>
        </authorList>
    </citation>
    <scope>NUCLEOTIDE SEQUENCE [LARGE SCALE GENOMIC DNA]</scope>
</reference>
<name>S5VZD3_9CAUD</name>
<dbReference type="GeneID" id="16574995"/>
<dbReference type="KEGG" id="vg:16574995"/>
<evidence type="ECO:0000313" key="2">
    <source>
        <dbReference type="Proteomes" id="UP000015545"/>
    </source>
</evidence>
<accession>S5VZD3</accession>
<sequence>MNLHRQLAKTLHVKSGIPLSSMLAADITDPNFTRAYHNMRNEDYDGEEHVTHWLIECGQTFGGRAERIVIGLVYCPYADALRTALCMEPAYQAYLRYVRSAHHGEARPRDAWITLTPLDAAIASEDAIQLAIDSRAPDRTLYFDEWVKTKRQLTGSRKEQFYEGSPDYIDVYAYGPDGADLVALAHNAHTDDIILQYGNLVFADNIEADVEAVAYKVYLTLRQEITEEELAEYFPHQGNVRKRP</sequence>
<dbReference type="RefSeq" id="YP_008433332.1">
    <property type="nucleotide sequence ID" value="NC_022096.1"/>
</dbReference>
<organism evidence="1 2">
    <name type="scientific">Pseudomonas phage PaBG</name>
    <dbReference type="NCBI Taxonomy" id="1335230"/>
    <lineage>
        <taxon>Viruses</taxon>
        <taxon>Duplodnaviria</taxon>
        <taxon>Heunggongvirae</taxon>
        <taxon>Uroviricota</taxon>
        <taxon>Caudoviricetes</taxon>
        <taxon>Baikalvirus</taxon>
        <taxon>Baikalvirus PaBG</taxon>
    </lineage>
</organism>
<evidence type="ECO:0000313" key="1">
    <source>
        <dbReference type="EMBL" id="AGS81885.1"/>
    </source>
</evidence>
<dbReference type="EMBL" id="KF147891">
    <property type="protein sequence ID" value="AGS81885.1"/>
    <property type="molecule type" value="Genomic_DNA"/>
</dbReference>
<gene>
    <name evidence="1" type="ORF">PaBG_00001</name>
</gene>
<dbReference type="Proteomes" id="UP000015545">
    <property type="component" value="Segment"/>
</dbReference>
<keyword evidence="2" id="KW-1185">Reference proteome</keyword>
<protein>
    <submittedName>
        <fullName evidence="1">Uncharacterized protein</fullName>
    </submittedName>
</protein>